<keyword evidence="2 4" id="KW-0732">Signal</keyword>
<feature type="signal peptide" evidence="4">
    <location>
        <begin position="1"/>
        <end position="24"/>
    </location>
</feature>
<keyword evidence="6" id="KW-1185">Reference proteome</keyword>
<dbReference type="PANTHER" id="PTHR33376:SF15">
    <property type="entry name" value="BLL6794 PROTEIN"/>
    <property type="match status" value="1"/>
</dbReference>
<keyword evidence="3" id="KW-0574">Periplasm</keyword>
<dbReference type="CDD" id="cd13665">
    <property type="entry name" value="PBP2_TRAP_Dctp3_4"/>
    <property type="match status" value="1"/>
</dbReference>
<evidence type="ECO:0000256" key="2">
    <source>
        <dbReference type="ARBA" id="ARBA00022729"/>
    </source>
</evidence>
<evidence type="ECO:0000313" key="5">
    <source>
        <dbReference type="EMBL" id="BDW85081.1"/>
    </source>
</evidence>
<protein>
    <submittedName>
        <fullName evidence="5">C4-dicarboxylate ABC transporter substrate-binding protein</fullName>
    </submittedName>
</protein>
<dbReference type="EMBL" id="AP027266">
    <property type="protein sequence ID" value="BDW85081.1"/>
    <property type="molecule type" value="Genomic_DNA"/>
</dbReference>
<comment type="subcellular location">
    <subcellularLocation>
        <location evidence="1">Periplasm</location>
    </subcellularLocation>
</comment>
<name>A0AA48KMG2_9RHOB</name>
<gene>
    <name evidence="5" type="ORF">MACH21_12580</name>
</gene>
<accession>A0AA48KMG2</accession>
<organism evidence="5 6">
    <name type="scientific">Roseicyclus marinus</name>
    <dbReference type="NCBI Taxonomy" id="2161673"/>
    <lineage>
        <taxon>Bacteria</taxon>
        <taxon>Pseudomonadati</taxon>
        <taxon>Pseudomonadota</taxon>
        <taxon>Alphaproteobacteria</taxon>
        <taxon>Rhodobacterales</taxon>
        <taxon>Roseobacteraceae</taxon>
        <taxon>Roseicyclus</taxon>
    </lineage>
</organism>
<dbReference type="InterPro" id="IPR018389">
    <property type="entry name" value="DctP_fam"/>
</dbReference>
<dbReference type="InterPro" id="IPR038404">
    <property type="entry name" value="TRAP_DctP_sf"/>
</dbReference>
<dbReference type="KEGG" id="rmai:MACH21_12580"/>
<dbReference type="GO" id="GO:0055085">
    <property type="term" value="P:transmembrane transport"/>
    <property type="evidence" value="ECO:0007669"/>
    <property type="project" value="InterPro"/>
</dbReference>
<evidence type="ECO:0000313" key="6">
    <source>
        <dbReference type="Proteomes" id="UP001337723"/>
    </source>
</evidence>
<dbReference type="Pfam" id="PF03480">
    <property type="entry name" value="DctP"/>
    <property type="match status" value="1"/>
</dbReference>
<evidence type="ECO:0000256" key="1">
    <source>
        <dbReference type="ARBA" id="ARBA00004418"/>
    </source>
</evidence>
<dbReference type="AlphaFoldDB" id="A0AA48KMG2"/>
<dbReference type="Gene3D" id="3.40.190.170">
    <property type="entry name" value="Bacterial extracellular solute-binding protein, family 7"/>
    <property type="match status" value="1"/>
</dbReference>
<sequence>MMFKALARAVLLGAVAVSGSSAFAQTEMRLADFLPPQHPYQTQVYGVMADMIAEATGGAVTVQIFPGGALGGNPIEQYDRALNGVAEIAFSLPGYTASRFPLTLLAELPGMITEENGTEQIWNAMNLLSEEHRRVHLLSIWTNGENVLYTRDRPVRSVADVQGMKIRVPSANAGLIVEAWGAVPVSMPPAEAYNALQTGVIDAVMIDATATYAFRLGEVANYVTSGMNTTISSFALFMNRDAYDGLSADHRAAFDRIGREIATVANGVQLAGVARGEQMFRETTGREWIELSPEAAAEFNAASAGVVEQVVAATEAAGHPARAFVSALQN</sequence>
<dbReference type="PANTHER" id="PTHR33376">
    <property type="match status" value="1"/>
</dbReference>
<dbReference type="SUPFAM" id="SSF53850">
    <property type="entry name" value="Periplasmic binding protein-like II"/>
    <property type="match status" value="1"/>
</dbReference>
<dbReference type="RefSeq" id="WP_338275536.1">
    <property type="nucleotide sequence ID" value="NZ_AP027266.1"/>
</dbReference>
<dbReference type="Proteomes" id="UP001337723">
    <property type="component" value="Chromosome"/>
</dbReference>
<dbReference type="GO" id="GO:0042597">
    <property type="term" value="C:periplasmic space"/>
    <property type="evidence" value="ECO:0007669"/>
    <property type="project" value="UniProtKB-SubCell"/>
</dbReference>
<dbReference type="NCBIfam" id="NF037995">
    <property type="entry name" value="TRAP_S1"/>
    <property type="match status" value="1"/>
</dbReference>
<evidence type="ECO:0000256" key="4">
    <source>
        <dbReference type="SAM" id="SignalP"/>
    </source>
</evidence>
<feature type="chain" id="PRO_5046332373" evidence="4">
    <location>
        <begin position="25"/>
        <end position="330"/>
    </location>
</feature>
<reference evidence="5 6" key="1">
    <citation type="submission" date="2023-01" db="EMBL/GenBank/DDBJ databases">
        <title>Complete genome sequence of Roseicyclus marinus strain Dej080120_10.</title>
        <authorList>
            <person name="Ueki S."/>
            <person name="Maruyama F."/>
        </authorList>
    </citation>
    <scope>NUCLEOTIDE SEQUENCE [LARGE SCALE GENOMIC DNA]</scope>
    <source>
        <strain evidence="5 6">Dej080120_10</strain>
    </source>
</reference>
<proteinExistence type="predicted"/>
<evidence type="ECO:0000256" key="3">
    <source>
        <dbReference type="ARBA" id="ARBA00022764"/>
    </source>
</evidence>